<name>A0ABR2JZH3_9EUKA</name>
<organism evidence="1 2">
    <name type="scientific">Tritrichomonas musculus</name>
    <dbReference type="NCBI Taxonomy" id="1915356"/>
    <lineage>
        <taxon>Eukaryota</taxon>
        <taxon>Metamonada</taxon>
        <taxon>Parabasalia</taxon>
        <taxon>Tritrichomonadida</taxon>
        <taxon>Tritrichomonadidae</taxon>
        <taxon>Tritrichomonas</taxon>
    </lineage>
</organism>
<dbReference type="Proteomes" id="UP001470230">
    <property type="component" value="Unassembled WGS sequence"/>
</dbReference>
<accession>A0ABR2JZH3</accession>
<sequence>MTNQKQSDPALNFISNLLDNPNYYANNGVQPIDIIDFFLHSSNPLFINKVFSELTKRFLKVETLSLCKLLIIHFFKYTQPSQRMIPPNSDFADHFVNFIPIKRWQTALEFRAVLNLIPSISPVANPLNPKIRSDTLSLIQMINGLESSDPEVFESAKEVLQELGRKISPLQNIYLKCIKMPYLLFFLPDMTSDSNLVHQAIFKYNSLFQSFIQKKLRSENNENTEENSQQLAICPSDDKNRFELFFEHESPNEFLHDILLSIIQFIRNLKVFPRNLFSTFVDLFHFLIPEPGTEGENVQIDRNASRKACVLIFDTFSSIPEYLRPYQIHVISDIAVNFILNVPITNDSTISAPDNEESANNQISIEKSFLKSPLRMLSRLHVTDMRLIPIQPIDIETAALLVSVFPRPNEDNGTNNSTYADQVVKIFLPFQGEAFSIGSCRLFLTHLVDFVPYLSEEAHSIIIEVLLPNLMKQGIKHQETIALFLSSISFLSNLDLLPLYLIFCQSFPDGFQIASRLKAASMTLFLLANEQPDEKFTTVSPSEVFDYGKAFFRIGEYKQLAKLCDKICMDPFNYPNDTVASAQAFHDLVVAETYSNSRDHSRAAREFIRAADAFKLTSFPHDFHLFYLNARHFFESICFQVELMSKLTFDGGYGQMRVEPLSADIVDINELLQNLKELKGSSLLLCPQFDEVSLSYVDDFIRTAEEMIASIDKGYEEFLTVISNRKIIPPPVFFETEQPITVEDVRIVNPNIDIKNSTVTRHFFLEMKGRVVYNSNFFYNNDCEEDLEKDDRKIVKGLFNEDQETLILKELRGNDGYELKNNRKSSASDFYFLNRNKIVNGSTFLPICERQGIEWAKNNDMKLICHVSIVSNGVVKKVHTQEIPIDGEFSVDFPVLAEYKEMCSPGLKTDFSHTMSVTFFFTAAFEGPKSSSYYRIGREERHVYIRET</sequence>
<protein>
    <submittedName>
        <fullName evidence="1">Uncharacterized protein</fullName>
    </submittedName>
</protein>
<evidence type="ECO:0000313" key="2">
    <source>
        <dbReference type="Proteomes" id="UP001470230"/>
    </source>
</evidence>
<reference evidence="1 2" key="1">
    <citation type="submission" date="2024-04" db="EMBL/GenBank/DDBJ databases">
        <title>Tritrichomonas musculus Genome.</title>
        <authorList>
            <person name="Alves-Ferreira E."/>
            <person name="Grigg M."/>
            <person name="Lorenzi H."/>
            <person name="Galac M."/>
        </authorList>
    </citation>
    <scope>NUCLEOTIDE SEQUENCE [LARGE SCALE GENOMIC DNA]</scope>
    <source>
        <strain evidence="1 2">EAF2021</strain>
    </source>
</reference>
<keyword evidence="2" id="KW-1185">Reference proteome</keyword>
<proteinExistence type="predicted"/>
<comment type="caution">
    <text evidence="1">The sequence shown here is derived from an EMBL/GenBank/DDBJ whole genome shotgun (WGS) entry which is preliminary data.</text>
</comment>
<gene>
    <name evidence="1" type="ORF">M9Y10_043369</name>
</gene>
<dbReference type="EMBL" id="JAPFFF010000008">
    <property type="protein sequence ID" value="KAK8884261.1"/>
    <property type="molecule type" value="Genomic_DNA"/>
</dbReference>
<evidence type="ECO:0000313" key="1">
    <source>
        <dbReference type="EMBL" id="KAK8884261.1"/>
    </source>
</evidence>